<evidence type="ECO:0008006" key="9">
    <source>
        <dbReference type="Google" id="ProtNLM"/>
    </source>
</evidence>
<evidence type="ECO:0000256" key="4">
    <source>
        <dbReference type="ARBA" id="ARBA00022989"/>
    </source>
</evidence>
<comment type="similarity">
    <text evidence="2">Belongs to the nematode receptor-like protein srd family.</text>
</comment>
<evidence type="ECO:0000256" key="1">
    <source>
        <dbReference type="ARBA" id="ARBA00004141"/>
    </source>
</evidence>
<evidence type="ECO:0000256" key="6">
    <source>
        <dbReference type="SAM" id="Phobius"/>
    </source>
</evidence>
<evidence type="ECO:0000313" key="8">
    <source>
        <dbReference type="Proteomes" id="UP001328107"/>
    </source>
</evidence>
<protein>
    <recommendedName>
        <fullName evidence="9">G protein-coupled receptor</fullName>
    </recommendedName>
</protein>
<feature type="transmembrane region" description="Helical" evidence="6">
    <location>
        <begin position="18"/>
        <end position="39"/>
    </location>
</feature>
<evidence type="ECO:0000313" key="7">
    <source>
        <dbReference type="EMBL" id="GMR49791.1"/>
    </source>
</evidence>
<sequence>VLDEYVIEGMLSIFNFNAMFTILAMTMPIGPTLVIIFIVRRKVLSKLTAHSIQMSGRTAQMHNTLTRVLTLQSMLPVFFSGAVGGYGLCQFDITCSPVHEHFIMESLSFMALFSPMITLYCMQPYKEFVSSLITCKIAKLKGGLR</sequence>
<organism evidence="7 8">
    <name type="scientific">Pristionchus mayeri</name>
    <dbReference type="NCBI Taxonomy" id="1317129"/>
    <lineage>
        <taxon>Eukaryota</taxon>
        <taxon>Metazoa</taxon>
        <taxon>Ecdysozoa</taxon>
        <taxon>Nematoda</taxon>
        <taxon>Chromadorea</taxon>
        <taxon>Rhabditida</taxon>
        <taxon>Rhabditina</taxon>
        <taxon>Diplogasteromorpha</taxon>
        <taxon>Diplogasteroidea</taxon>
        <taxon>Neodiplogasteridae</taxon>
        <taxon>Pristionchus</taxon>
    </lineage>
</organism>
<name>A0AAN5CS45_9BILA</name>
<dbReference type="Pfam" id="PF10317">
    <property type="entry name" value="7TM_GPCR_Srd"/>
    <property type="match status" value="1"/>
</dbReference>
<evidence type="ECO:0000256" key="2">
    <source>
        <dbReference type="ARBA" id="ARBA00009166"/>
    </source>
</evidence>
<keyword evidence="5 6" id="KW-0472">Membrane</keyword>
<dbReference type="AlphaFoldDB" id="A0AAN5CS45"/>
<dbReference type="InterPro" id="IPR019421">
    <property type="entry name" value="7TM_GPCR_serpentine_rcpt_Srd"/>
</dbReference>
<dbReference type="InterPro" id="IPR050920">
    <property type="entry name" value="Nematode_rcpt-like_delta"/>
</dbReference>
<gene>
    <name evidence="7" type="ORF">PMAYCL1PPCAC_19986</name>
</gene>
<comment type="subcellular location">
    <subcellularLocation>
        <location evidence="1">Membrane</location>
        <topology evidence="1">Multi-pass membrane protein</topology>
    </subcellularLocation>
</comment>
<keyword evidence="4 6" id="KW-1133">Transmembrane helix</keyword>
<accession>A0AAN5CS45</accession>
<keyword evidence="3 6" id="KW-0812">Transmembrane</keyword>
<dbReference type="PANTHER" id="PTHR22945:SF40">
    <property type="entry name" value="SERPENTINE RECEPTOR, CLASS D (DELTA)-RELATED"/>
    <property type="match status" value="1"/>
</dbReference>
<feature type="non-terminal residue" evidence="7">
    <location>
        <position position="145"/>
    </location>
</feature>
<feature type="non-terminal residue" evidence="7">
    <location>
        <position position="1"/>
    </location>
</feature>
<evidence type="ECO:0000256" key="5">
    <source>
        <dbReference type="ARBA" id="ARBA00023136"/>
    </source>
</evidence>
<evidence type="ECO:0000256" key="3">
    <source>
        <dbReference type="ARBA" id="ARBA00022692"/>
    </source>
</evidence>
<dbReference type="GO" id="GO:0016020">
    <property type="term" value="C:membrane"/>
    <property type="evidence" value="ECO:0007669"/>
    <property type="project" value="UniProtKB-SubCell"/>
</dbReference>
<comment type="caution">
    <text evidence="7">The sequence shown here is derived from an EMBL/GenBank/DDBJ whole genome shotgun (WGS) entry which is preliminary data.</text>
</comment>
<dbReference type="EMBL" id="BTRK01000004">
    <property type="protein sequence ID" value="GMR49791.1"/>
    <property type="molecule type" value="Genomic_DNA"/>
</dbReference>
<dbReference type="PANTHER" id="PTHR22945">
    <property type="entry name" value="SERPENTINE RECEPTOR, CLASS D DELTA"/>
    <property type="match status" value="1"/>
</dbReference>
<keyword evidence="8" id="KW-1185">Reference proteome</keyword>
<reference evidence="8" key="1">
    <citation type="submission" date="2022-10" db="EMBL/GenBank/DDBJ databases">
        <title>Genome assembly of Pristionchus species.</title>
        <authorList>
            <person name="Yoshida K."/>
            <person name="Sommer R.J."/>
        </authorList>
    </citation>
    <scope>NUCLEOTIDE SEQUENCE [LARGE SCALE GENOMIC DNA]</scope>
    <source>
        <strain evidence="8">RS5460</strain>
    </source>
</reference>
<dbReference type="Proteomes" id="UP001328107">
    <property type="component" value="Unassembled WGS sequence"/>
</dbReference>
<proteinExistence type="inferred from homology"/>